<dbReference type="STRING" id="526218.Sterm_2041"/>
<evidence type="ECO:0000259" key="2">
    <source>
        <dbReference type="Pfam" id="PF05670"/>
    </source>
</evidence>
<dbReference type="InterPro" id="IPR008532">
    <property type="entry name" value="NFACT_RNA-bd"/>
</dbReference>
<protein>
    <submittedName>
        <fullName evidence="3">Fibronectin-binding A domain protein</fullName>
    </submittedName>
</protein>
<dbReference type="InterPro" id="IPR051608">
    <property type="entry name" value="RQC_Subunit_NEMF"/>
</dbReference>
<dbReference type="AlphaFoldDB" id="D1AJK8"/>
<feature type="coiled-coil region" evidence="1">
    <location>
        <begin position="345"/>
        <end position="412"/>
    </location>
</feature>
<reference evidence="3 4" key="2">
    <citation type="journal article" date="2010" name="Stand. Genomic Sci.">
        <title>Complete genome sequence of Sebaldella termitidis type strain (NCTC 11300).</title>
        <authorList>
            <person name="Harmon-Smith M."/>
            <person name="Celia L."/>
            <person name="Chertkov O."/>
            <person name="Lapidus A."/>
            <person name="Copeland A."/>
            <person name="Glavina Del Rio T."/>
            <person name="Nolan M."/>
            <person name="Lucas S."/>
            <person name="Tice H."/>
            <person name="Cheng J.F."/>
            <person name="Han C."/>
            <person name="Detter J.C."/>
            <person name="Bruce D."/>
            <person name="Goodwin L."/>
            <person name="Pitluck S."/>
            <person name="Pati A."/>
            <person name="Liolios K."/>
            <person name="Ivanova N."/>
            <person name="Mavromatis K."/>
            <person name="Mikhailova N."/>
            <person name="Chen A."/>
            <person name="Palaniappan K."/>
            <person name="Land M."/>
            <person name="Hauser L."/>
            <person name="Chang Y.J."/>
            <person name="Jeffries C.D."/>
            <person name="Brettin T."/>
            <person name="Goker M."/>
            <person name="Beck B."/>
            <person name="Bristow J."/>
            <person name="Eisen J.A."/>
            <person name="Markowitz V."/>
            <person name="Hugenholtz P."/>
            <person name="Kyrpides N.C."/>
            <person name="Klenk H.P."/>
            <person name="Chen F."/>
        </authorList>
    </citation>
    <scope>NUCLEOTIDE SEQUENCE [LARGE SCALE GENOMIC DNA]</scope>
    <source>
        <strain evidence="4">ATCC 33386 / NCTC 11300</strain>
    </source>
</reference>
<dbReference type="KEGG" id="str:Sterm_2041"/>
<evidence type="ECO:0000313" key="3">
    <source>
        <dbReference type="EMBL" id="ACZ08896.1"/>
    </source>
</evidence>
<keyword evidence="4" id="KW-1185">Reference proteome</keyword>
<feature type="domain" description="NFACT RNA-binding" evidence="2">
    <location>
        <begin position="422"/>
        <end position="509"/>
    </location>
</feature>
<dbReference type="PANTHER" id="PTHR15239:SF6">
    <property type="entry name" value="RIBOSOME QUALITY CONTROL COMPLEX SUBUNIT NEMF"/>
    <property type="match status" value="1"/>
</dbReference>
<dbReference type="Proteomes" id="UP000000845">
    <property type="component" value="Chromosome"/>
</dbReference>
<proteinExistence type="predicted"/>
<evidence type="ECO:0000313" key="4">
    <source>
        <dbReference type="Proteomes" id="UP000000845"/>
    </source>
</evidence>
<dbReference type="EMBL" id="CP001739">
    <property type="protein sequence ID" value="ACZ08896.1"/>
    <property type="molecule type" value="Genomic_DNA"/>
</dbReference>
<dbReference type="GO" id="GO:0000049">
    <property type="term" value="F:tRNA binding"/>
    <property type="evidence" value="ECO:0007669"/>
    <property type="project" value="TreeGrafter"/>
</dbReference>
<dbReference type="GO" id="GO:0072344">
    <property type="term" value="P:rescue of stalled ribosome"/>
    <property type="evidence" value="ECO:0007669"/>
    <property type="project" value="TreeGrafter"/>
</dbReference>
<dbReference type="GO" id="GO:1990112">
    <property type="term" value="C:RQC complex"/>
    <property type="evidence" value="ECO:0007669"/>
    <property type="project" value="TreeGrafter"/>
</dbReference>
<organism evidence="3 4">
    <name type="scientific">Sebaldella termitidis (strain ATCC 33386 / NCTC 11300)</name>
    <dbReference type="NCBI Taxonomy" id="526218"/>
    <lineage>
        <taxon>Bacteria</taxon>
        <taxon>Fusobacteriati</taxon>
        <taxon>Fusobacteriota</taxon>
        <taxon>Fusobacteriia</taxon>
        <taxon>Fusobacteriales</taxon>
        <taxon>Leptotrichiaceae</taxon>
        <taxon>Sebaldella</taxon>
    </lineage>
</organism>
<dbReference type="Pfam" id="PF05833">
    <property type="entry name" value="NFACT_N"/>
    <property type="match status" value="1"/>
</dbReference>
<dbReference type="Pfam" id="PF05670">
    <property type="entry name" value="NFACT-R_1"/>
    <property type="match status" value="1"/>
</dbReference>
<evidence type="ECO:0000256" key="1">
    <source>
        <dbReference type="SAM" id="Coils"/>
    </source>
</evidence>
<dbReference type="PANTHER" id="PTHR15239">
    <property type="entry name" value="NUCLEAR EXPORT MEDIATOR FACTOR NEMF"/>
    <property type="match status" value="1"/>
</dbReference>
<dbReference type="RefSeq" id="WP_012861490.1">
    <property type="nucleotide sequence ID" value="NC_013517.1"/>
</dbReference>
<dbReference type="GO" id="GO:0043023">
    <property type="term" value="F:ribosomal large subunit binding"/>
    <property type="evidence" value="ECO:0007669"/>
    <property type="project" value="TreeGrafter"/>
</dbReference>
<sequence>MIYIDGIGMKFLVNEVKNEILNYRVSKIYQYDKSSLSLFFGRQNLTFIINSKNTIFYLKDTKDDNTDFQSKFLLNMKKSLLNSKLINITQSGFDRIIYFQFEKLNQFGDLEKFDLIFEIMGKHSNLFLTEKNKILSSIFTASLDEGNRVIFPGSLYTPPFEKIKISPLQLSPDDFPFASGDDFLKAVEGSGKIFANEVYNDYKKFSEYLKDYLPIIYKHEKGRTLTYNKFSEFPYFEFETYSTLNEALNNYLNVTFKSSFFNSKRNNLLKFIDNNLTKNRKIIQNIKKDLDKNSNYQKYRNIGDILAANMHLLKQDMHEITLFDFYNEKEIVIKLDSSLSPNENLNFYYNKYNKAKRTIENLHERLPKIEEEADYLEEVKVFVNNETDIIGLEELENELNIKQKRKIKLYKKIKREILSYQFEDFTILVGRNSRENEEITFSRGNGDDIWMHIKDLPGSHVLILRENKPVPDSVLSYAANLAGLYSKSGVGDKVTIDYCEKRFVKKIKKSKPGNVTYINYKSLDVVIKNISS</sequence>
<dbReference type="HOGENOM" id="CLU_022481_2_1_0"/>
<dbReference type="eggNOG" id="COG1293">
    <property type="taxonomic scope" value="Bacteria"/>
</dbReference>
<gene>
    <name evidence="3" type="ordered locus">Sterm_2041</name>
</gene>
<accession>D1AJK8</accession>
<keyword evidence="1" id="KW-0175">Coiled coil</keyword>
<dbReference type="Gene3D" id="2.30.310.10">
    <property type="entry name" value="ibrinogen binding protein from staphylococcus aureus domain"/>
    <property type="match status" value="1"/>
</dbReference>
<name>D1AJK8_SEBTE</name>
<reference evidence="4" key="1">
    <citation type="submission" date="2009-09" db="EMBL/GenBank/DDBJ databases">
        <title>The complete chromosome of Sebaldella termitidis ATCC 33386.</title>
        <authorList>
            <consortium name="US DOE Joint Genome Institute (JGI-PGF)"/>
            <person name="Lucas S."/>
            <person name="Copeland A."/>
            <person name="Lapidus A."/>
            <person name="Glavina del Rio T."/>
            <person name="Dalin E."/>
            <person name="Tice H."/>
            <person name="Bruce D."/>
            <person name="Goodwin L."/>
            <person name="Pitluck S."/>
            <person name="Kyrpides N."/>
            <person name="Mavromatis K."/>
            <person name="Ivanova N."/>
            <person name="Mikhailova N."/>
            <person name="Sims D."/>
            <person name="Meincke L."/>
            <person name="Brettin T."/>
            <person name="Detter J.C."/>
            <person name="Han C."/>
            <person name="Larimer F."/>
            <person name="Land M."/>
            <person name="Hauser L."/>
            <person name="Markowitz V."/>
            <person name="Cheng J.F."/>
            <person name="Hugenholtz P."/>
            <person name="Woyke T."/>
            <person name="Wu D."/>
            <person name="Eisen J.A."/>
        </authorList>
    </citation>
    <scope>NUCLEOTIDE SEQUENCE [LARGE SCALE GENOMIC DNA]</scope>
    <source>
        <strain evidence="4">ATCC 33386 / NCTC 11300</strain>
    </source>
</reference>